<keyword evidence="3 7" id="KW-1134">Transmembrane beta strand</keyword>
<reference evidence="10 11" key="1">
    <citation type="submission" date="2020-03" db="EMBL/GenBank/DDBJ databases">
        <title>Cyclobacterium plantarum sp. nov., a marine bacterium isolated from a coastal-marine wetland.</title>
        <authorList>
            <person name="Sanchez-Porro C."/>
            <person name="Ventosa A."/>
            <person name="Amoozegar M."/>
        </authorList>
    </citation>
    <scope>NUCLEOTIDE SEQUENCE [LARGE SCALE GENOMIC DNA]</scope>
    <source>
        <strain evidence="10 11">GBPx2</strain>
    </source>
</reference>
<dbReference type="InterPro" id="IPR036942">
    <property type="entry name" value="Beta-barrel_TonB_sf"/>
</dbReference>
<dbReference type="InterPro" id="IPR012910">
    <property type="entry name" value="Plug_dom"/>
</dbReference>
<evidence type="ECO:0000256" key="2">
    <source>
        <dbReference type="ARBA" id="ARBA00022448"/>
    </source>
</evidence>
<dbReference type="NCBIfam" id="TIGR04057">
    <property type="entry name" value="SusC_RagA_signa"/>
    <property type="match status" value="1"/>
</dbReference>
<feature type="chain" id="PRO_5046403238" evidence="8">
    <location>
        <begin position="32"/>
        <end position="1109"/>
    </location>
</feature>
<dbReference type="InterPro" id="IPR023997">
    <property type="entry name" value="TonB-dep_OMP_SusC/RagA_CS"/>
</dbReference>
<accession>A0ABX0H884</accession>
<keyword evidence="8" id="KW-0732">Signal</keyword>
<keyword evidence="2 7" id="KW-0813">Transport</keyword>
<evidence type="ECO:0000256" key="5">
    <source>
        <dbReference type="ARBA" id="ARBA00023136"/>
    </source>
</evidence>
<dbReference type="Gene3D" id="2.170.130.10">
    <property type="entry name" value="TonB-dependent receptor, plug domain"/>
    <property type="match status" value="1"/>
</dbReference>
<evidence type="ECO:0000256" key="8">
    <source>
        <dbReference type="SAM" id="SignalP"/>
    </source>
</evidence>
<evidence type="ECO:0000313" key="11">
    <source>
        <dbReference type="Proteomes" id="UP000649799"/>
    </source>
</evidence>
<dbReference type="Proteomes" id="UP000649799">
    <property type="component" value="Unassembled WGS sequence"/>
</dbReference>
<dbReference type="SUPFAM" id="SSF49464">
    <property type="entry name" value="Carboxypeptidase regulatory domain-like"/>
    <property type="match status" value="1"/>
</dbReference>
<dbReference type="NCBIfam" id="TIGR04056">
    <property type="entry name" value="OMP_RagA_SusC"/>
    <property type="match status" value="1"/>
</dbReference>
<feature type="signal peptide" evidence="8">
    <location>
        <begin position="1"/>
        <end position="31"/>
    </location>
</feature>
<evidence type="ECO:0000256" key="3">
    <source>
        <dbReference type="ARBA" id="ARBA00022452"/>
    </source>
</evidence>
<proteinExistence type="inferred from homology"/>
<keyword evidence="10" id="KW-0675">Receptor</keyword>
<dbReference type="Gene3D" id="2.60.40.1120">
    <property type="entry name" value="Carboxypeptidase-like, regulatory domain"/>
    <property type="match status" value="1"/>
</dbReference>
<comment type="subcellular location">
    <subcellularLocation>
        <location evidence="1 7">Cell outer membrane</location>
        <topology evidence="1 7">Multi-pass membrane protein</topology>
    </subcellularLocation>
</comment>
<dbReference type="InterPro" id="IPR008969">
    <property type="entry name" value="CarboxyPept-like_regulatory"/>
</dbReference>
<keyword evidence="6 7" id="KW-0998">Cell outer membrane</keyword>
<keyword evidence="11" id="KW-1185">Reference proteome</keyword>
<comment type="similarity">
    <text evidence="7">Belongs to the TonB-dependent receptor family.</text>
</comment>
<dbReference type="InterPro" id="IPR023996">
    <property type="entry name" value="TonB-dep_OMP_SusC/RagA"/>
</dbReference>
<gene>
    <name evidence="10" type="ORF">G9Q97_07055</name>
</gene>
<feature type="domain" description="TonB-dependent receptor plug" evidence="9">
    <location>
        <begin position="226"/>
        <end position="333"/>
    </location>
</feature>
<evidence type="ECO:0000259" key="9">
    <source>
        <dbReference type="Pfam" id="PF07715"/>
    </source>
</evidence>
<name>A0ABX0H884_9BACT</name>
<evidence type="ECO:0000256" key="1">
    <source>
        <dbReference type="ARBA" id="ARBA00004571"/>
    </source>
</evidence>
<dbReference type="InterPro" id="IPR039426">
    <property type="entry name" value="TonB-dep_rcpt-like"/>
</dbReference>
<evidence type="ECO:0000256" key="4">
    <source>
        <dbReference type="ARBA" id="ARBA00022692"/>
    </source>
</evidence>
<sequence>MKNLILRHVIRMSKLFTYAFLFQCLTMGFLAASNGNAQIKSIEEVVVRLPLEGVSVKDAFKRIEGVSDFTFVYLTREVRNLPPVSVEDKDQSLYEVLVEIARQSGLDFKQINHNIHVQAHRKGQEKPIVSVSKVAVQIRGTVTDENGDPIPGATVLVEGTTTGTATDIDGKFSLDAEEGSVLLISFIGYQSQRITVGNQTDFSITLLEDQSSLEEVVVIGYGTVKKSDLTGSVGSVDSEMIHSRPLTNAADALQGRIPGVQVMNNSAAPGGNFSIRIRGSNSISATNEPLYVVDGIIGVEGLQFINPNDIASIEVLKDASATSIYGARGANGVVLISTKRGKAGKPQITYDSQFGFSNMARKIPMLNASQYMQMENEAYLYSGLTPQFSQEQIQNPEFDTDWQDEATRTAFRQNHQIGAYGGSEQSKYGISIGYLDEEGIMLNSKLERANIRINLDNNLSDKLVLGTSLTINHSKDRRIDTDNGGLNASRAMLEMFPFLPVKYEDGTYSNSADHPGGEGTDNPVAILNEIEDYFTITRTLGNLFLEYEVIKDLKVRISGGADINYESRNYFSPRTLRRTRNTRGLALRSNVRELSWQNENTISYQKLLSGRHDINAMVGITWQQFRHENFGASTRGLNDDFFKFNNLGIGDTPQPPTSNTFDWALNSYLGRINYILDKKYLFTISARVDGSSKFGESNKYGFFPSGAFAWRISDEGFMDGQEIISDLKLRTSYGVTGNQEIGVFNSISSLATYTYIIDGQRTIGLGPGRIPNPDLRWEKTSQGNVGLDIGLVNNRLSLTIDAYYKQTNDLLLNAPLPYTTGYESIFRNIGRVENRGIEFMISSVNVDGDFQWTTDANISFNDNKVLELGPEGDDIFPGPGFVTQTNILRVGQPIGSLWGWTRLGIFQNEEEVLTHGAQPNARPGDIKYLDLNEDGVIDSQDQSIIGNTAPKYNFGFINSFIYKNFDLIIEIQGVQGNNVMNLNPIVLEDRQTQANSYATLLDRWTPENPSNSIARVRKNSDLRLSTRHVEDGSFIRGRNISLGYNFNLQRKDWINTLKVFASAQNFFLISDYGGYDPEVSTYGGNFGQGIEFSSYPTPRTFTLGLSVGL</sequence>
<evidence type="ECO:0000256" key="6">
    <source>
        <dbReference type="ARBA" id="ARBA00023237"/>
    </source>
</evidence>
<dbReference type="Pfam" id="PF07715">
    <property type="entry name" value="Plug"/>
    <property type="match status" value="1"/>
</dbReference>
<organism evidence="10 11">
    <name type="scientific">Cyclobacterium plantarum</name>
    <dbReference type="NCBI Taxonomy" id="2716263"/>
    <lineage>
        <taxon>Bacteria</taxon>
        <taxon>Pseudomonadati</taxon>
        <taxon>Bacteroidota</taxon>
        <taxon>Cytophagia</taxon>
        <taxon>Cytophagales</taxon>
        <taxon>Cyclobacteriaceae</taxon>
        <taxon>Cyclobacterium</taxon>
    </lineage>
</organism>
<evidence type="ECO:0000256" key="7">
    <source>
        <dbReference type="PROSITE-ProRule" id="PRU01360"/>
    </source>
</evidence>
<comment type="caution">
    <text evidence="10">The sequence shown here is derived from an EMBL/GenBank/DDBJ whole genome shotgun (WGS) entry which is preliminary data.</text>
</comment>
<keyword evidence="5 7" id="KW-0472">Membrane</keyword>
<dbReference type="Gene3D" id="2.40.170.20">
    <property type="entry name" value="TonB-dependent receptor, beta-barrel domain"/>
    <property type="match status" value="1"/>
</dbReference>
<evidence type="ECO:0000313" key="10">
    <source>
        <dbReference type="EMBL" id="NHE56569.1"/>
    </source>
</evidence>
<dbReference type="InterPro" id="IPR037066">
    <property type="entry name" value="Plug_dom_sf"/>
</dbReference>
<dbReference type="SUPFAM" id="SSF56935">
    <property type="entry name" value="Porins"/>
    <property type="match status" value="1"/>
</dbReference>
<keyword evidence="4 7" id="KW-0812">Transmembrane</keyword>
<dbReference type="RefSeq" id="WP_166144590.1">
    <property type="nucleotide sequence ID" value="NZ_JAANYN010000002.1"/>
</dbReference>
<protein>
    <submittedName>
        <fullName evidence="10">TonB-dependent receptor</fullName>
    </submittedName>
</protein>
<dbReference type="EMBL" id="JAANYN010000002">
    <property type="protein sequence ID" value="NHE56569.1"/>
    <property type="molecule type" value="Genomic_DNA"/>
</dbReference>
<dbReference type="PROSITE" id="PS52016">
    <property type="entry name" value="TONB_DEPENDENT_REC_3"/>
    <property type="match status" value="1"/>
</dbReference>
<dbReference type="Pfam" id="PF13715">
    <property type="entry name" value="CarbopepD_reg_2"/>
    <property type="match status" value="1"/>
</dbReference>